<feature type="non-terminal residue" evidence="2">
    <location>
        <position position="1"/>
    </location>
</feature>
<evidence type="ECO:0008006" key="4">
    <source>
        <dbReference type="Google" id="ProtNLM"/>
    </source>
</evidence>
<accession>A0A371H3V3</accession>
<organism evidence="2 3">
    <name type="scientific">Mucuna pruriens</name>
    <name type="common">Velvet bean</name>
    <name type="synonym">Dolichos pruriens</name>
    <dbReference type="NCBI Taxonomy" id="157652"/>
    <lineage>
        <taxon>Eukaryota</taxon>
        <taxon>Viridiplantae</taxon>
        <taxon>Streptophyta</taxon>
        <taxon>Embryophyta</taxon>
        <taxon>Tracheophyta</taxon>
        <taxon>Spermatophyta</taxon>
        <taxon>Magnoliopsida</taxon>
        <taxon>eudicotyledons</taxon>
        <taxon>Gunneridae</taxon>
        <taxon>Pentapetalae</taxon>
        <taxon>rosids</taxon>
        <taxon>fabids</taxon>
        <taxon>Fabales</taxon>
        <taxon>Fabaceae</taxon>
        <taxon>Papilionoideae</taxon>
        <taxon>50 kb inversion clade</taxon>
        <taxon>NPAAA clade</taxon>
        <taxon>indigoferoid/millettioid clade</taxon>
        <taxon>Phaseoleae</taxon>
        <taxon>Mucuna</taxon>
    </lineage>
</organism>
<evidence type="ECO:0000313" key="2">
    <source>
        <dbReference type="EMBL" id="RDX97500.1"/>
    </source>
</evidence>
<keyword evidence="1" id="KW-0812">Transmembrane</keyword>
<dbReference type="AlphaFoldDB" id="A0A371H3V3"/>
<sequence>MLSLSLISYVLRLYRSLKKGLTITFILQAPDWEFPFDLIYKFYSYLLASKIIVFFDYATLKFLLKKFNAKPRLIRFDIEIKDKSGVENLIVDHLSIFERRIDPLPIRDDFPNEQLIQLDDNVLWFNDIVNYIVAYVLPPKVSRSHKDKIKSDAKYYVWDDPYLWKFCSD</sequence>
<evidence type="ECO:0000313" key="3">
    <source>
        <dbReference type="Proteomes" id="UP000257109"/>
    </source>
</evidence>
<proteinExistence type="predicted"/>
<comment type="caution">
    <text evidence="2">The sequence shown here is derived from an EMBL/GenBank/DDBJ whole genome shotgun (WGS) entry which is preliminary data.</text>
</comment>
<protein>
    <recommendedName>
        <fullName evidence="4">Reverse transcriptase RNase H-like domain-containing protein</fullName>
    </recommendedName>
</protein>
<gene>
    <name evidence="2" type="ORF">CR513_19719</name>
</gene>
<feature type="transmembrane region" description="Helical" evidence="1">
    <location>
        <begin position="42"/>
        <end position="64"/>
    </location>
</feature>
<dbReference type="EMBL" id="QJKJ01003638">
    <property type="protein sequence ID" value="RDX97500.1"/>
    <property type="molecule type" value="Genomic_DNA"/>
</dbReference>
<reference evidence="2" key="1">
    <citation type="submission" date="2018-05" db="EMBL/GenBank/DDBJ databases">
        <title>Draft genome of Mucuna pruriens seed.</title>
        <authorList>
            <person name="Nnadi N.E."/>
            <person name="Vos R."/>
            <person name="Hasami M.H."/>
            <person name="Devisetty U.K."/>
            <person name="Aguiy J.C."/>
        </authorList>
    </citation>
    <scope>NUCLEOTIDE SEQUENCE [LARGE SCALE GENOMIC DNA]</scope>
    <source>
        <strain evidence="2">JCA_2017</strain>
    </source>
</reference>
<keyword evidence="3" id="KW-1185">Reference proteome</keyword>
<dbReference type="Proteomes" id="UP000257109">
    <property type="component" value="Unassembled WGS sequence"/>
</dbReference>
<keyword evidence="1" id="KW-1133">Transmembrane helix</keyword>
<keyword evidence="1" id="KW-0472">Membrane</keyword>
<evidence type="ECO:0000256" key="1">
    <source>
        <dbReference type="SAM" id="Phobius"/>
    </source>
</evidence>
<name>A0A371H3V3_MUCPR</name>